<evidence type="ECO:0000313" key="1">
    <source>
        <dbReference type="EMBL" id="KAF3538004.1"/>
    </source>
</evidence>
<dbReference type="AlphaFoldDB" id="A0A8S9QIC8"/>
<name>A0A8S9QIC8_BRACR</name>
<dbReference type="EMBL" id="QGKX02001290">
    <property type="protein sequence ID" value="KAF3538004.1"/>
    <property type="molecule type" value="Genomic_DNA"/>
</dbReference>
<reference evidence="1" key="1">
    <citation type="submission" date="2019-12" db="EMBL/GenBank/DDBJ databases">
        <title>Genome sequencing and annotation of Brassica cretica.</title>
        <authorList>
            <person name="Studholme D.J."/>
            <person name="Sarris P."/>
        </authorList>
    </citation>
    <scope>NUCLEOTIDE SEQUENCE</scope>
    <source>
        <strain evidence="1">PFS-109/04</strain>
        <tissue evidence="1">Leaf</tissue>
    </source>
</reference>
<evidence type="ECO:0000313" key="2">
    <source>
        <dbReference type="Proteomes" id="UP000712600"/>
    </source>
</evidence>
<accession>A0A8S9QIC8</accession>
<proteinExistence type="predicted"/>
<gene>
    <name evidence="1" type="ORF">F2Q69_00023481</name>
</gene>
<protein>
    <submittedName>
        <fullName evidence="1">Uncharacterized protein</fullName>
    </submittedName>
</protein>
<comment type="caution">
    <text evidence="1">The sequence shown here is derived from an EMBL/GenBank/DDBJ whole genome shotgun (WGS) entry which is preliminary data.</text>
</comment>
<sequence>MWTETLVVQMGLHRSSAGEDEKRRRRRREERDSRRPWRVSILLLTEKMREDGGSRHREERDTVRSGRVVVLGGGFLSVEGYDPSSVMEKTRRRERRRRIGGGGAVVGFDRWWVSIQTLSRRRRQEEKEDEGSVVEEQWWVSIEISFEPSSVTEKMARRERSRRIGGGGAMVGFERDQFRSRSVSLLRL</sequence>
<dbReference type="Proteomes" id="UP000712600">
    <property type="component" value="Unassembled WGS sequence"/>
</dbReference>
<organism evidence="1 2">
    <name type="scientific">Brassica cretica</name>
    <name type="common">Mustard</name>
    <dbReference type="NCBI Taxonomy" id="69181"/>
    <lineage>
        <taxon>Eukaryota</taxon>
        <taxon>Viridiplantae</taxon>
        <taxon>Streptophyta</taxon>
        <taxon>Embryophyta</taxon>
        <taxon>Tracheophyta</taxon>
        <taxon>Spermatophyta</taxon>
        <taxon>Magnoliopsida</taxon>
        <taxon>eudicotyledons</taxon>
        <taxon>Gunneridae</taxon>
        <taxon>Pentapetalae</taxon>
        <taxon>rosids</taxon>
        <taxon>malvids</taxon>
        <taxon>Brassicales</taxon>
        <taxon>Brassicaceae</taxon>
        <taxon>Brassiceae</taxon>
        <taxon>Brassica</taxon>
    </lineage>
</organism>